<dbReference type="AlphaFoldDB" id="A0AAN7GZE9"/>
<evidence type="ECO:0000313" key="2">
    <source>
        <dbReference type="Proteomes" id="UP001301958"/>
    </source>
</evidence>
<dbReference type="GO" id="GO:0090730">
    <property type="term" value="C:Las1 complex"/>
    <property type="evidence" value="ECO:0007669"/>
    <property type="project" value="InterPro"/>
</dbReference>
<dbReference type="PANTHER" id="PTHR15002">
    <property type="entry name" value="RIBOSOMAL BIOGENESIS PROTEIN LAS1L"/>
    <property type="match status" value="1"/>
</dbReference>
<dbReference type="GO" id="GO:0030687">
    <property type="term" value="C:preribosome, large subunit precursor"/>
    <property type="evidence" value="ECO:0007669"/>
    <property type="project" value="TreeGrafter"/>
</dbReference>
<name>A0AAN7GZE9_9PEZI</name>
<sequence length="306" mass="35157">MVQYVFTPWRSRDELLTVRNQFYPPPPATQTTFTSAEHSKTEKQKAVSRVSMWMHRGGCPHIIESTALLTAAILSDLDNVDGESSYAVRAAYSAAFSRFVTGLLDSHQTMARKQSMYDVAKSVGLPSSFVELRHQATHEMLPSLSRLRVASKKGLEWMWEYYWVGLGEERMVEEEVYGGEGKEERCKELLKRFLGEEDERRRRVLRDGLRVFERELVVRLIDVVCDGDKIDGRGMRRAVGLVRELEGDEAMDDIGEVEEEEESKDVEMVREELGRVLEEVKEREEKGPSWVLVDEKEWVPKPIGVV</sequence>
<dbReference type="GO" id="GO:0000470">
    <property type="term" value="P:maturation of LSU-rRNA"/>
    <property type="evidence" value="ECO:0007669"/>
    <property type="project" value="TreeGrafter"/>
</dbReference>
<gene>
    <name evidence="1" type="ORF">QBC38DRAFT_188709</name>
</gene>
<accession>A0AAN7GZE9</accession>
<evidence type="ECO:0000313" key="1">
    <source>
        <dbReference type="EMBL" id="KAK4227658.1"/>
    </source>
</evidence>
<organism evidence="1 2">
    <name type="scientific">Podospora fimiseda</name>
    <dbReference type="NCBI Taxonomy" id="252190"/>
    <lineage>
        <taxon>Eukaryota</taxon>
        <taxon>Fungi</taxon>
        <taxon>Dikarya</taxon>
        <taxon>Ascomycota</taxon>
        <taxon>Pezizomycotina</taxon>
        <taxon>Sordariomycetes</taxon>
        <taxon>Sordariomycetidae</taxon>
        <taxon>Sordariales</taxon>
        <taxon>Podosporaceae</taxon>
        <taxon>Podospora</taxon>
    </lineage>
</organism>
<dbReference type="Pfam" id="PF04031">
    <property type="entry name" value="Las1"/>
    <property type="match status" value="1"/>
</dbReference>
<dbReference type="EMBL" id="MU865329">
    <property type="protein sequence ID" value="KAK4227658.1"/>
    <property type="molecule type" value="Genomic_DNA"/>
</dbReference>
<reference evidence="1" key="2">
    <citation type="submission" date="2023-05" db="EMBL/GenBank/DDBJ databases">
        <authorList>
            <consortium name="Lawrence Berkeley National Laboratory"/>
            <person name="Steindorff A."/>
            <person name="Hensen N."/>
            <person name="Bonometti L."/>
            <person name="Westerberg I."/>
            <person name="Brannstrom I.O."/>
            <person name="Guillou S."/>
            <person name="Cros-Aarteil S."/>
            <person name="Calhoun S."/>
            <person name="Haridas S."/>
            <person name="Kuo A."/>
            <person name="Mondo S."/>
            <person name="Pangilinan J."/>
            <person name="Riley R."/>
            <person name="Labutti K."/>
            <person name="Andreopoulos B."/>
            <person name="Lipzen A."/>
            <person name="Chen C."/>
            <person name="Yanf M."/>
            <person name="Daum C."/>
            <person name="Ng V."/>
            <person name="Clum A."/>
            <person name="Ohm R."/>
            <person name="Martin F."/>
            <person name="Silar P."/>
            <person name="Natvig D."/>
            <person name="Lalanne C."/>
            <person name="Gautier V."/>
            <person name="Ament-Velasquez S.L."/>
            <person name="Kruys A."/>
            <person name="Hutchinson M.I."/>
            <person name="Powell A.J."/>
            <person name="Barry K."/>
            <person name="Miller A.N."/>
            <person name="Grigoriev I.V."/>
            <person name="Debuchy R."/>
            <person name="Gladieux P."/>
            <person name="Thoren M.H."/>
            <person name="Johannesson H."/>
        </authorList>
    </citation>
    <scope>NUCLEOTIDE SEQUENCE</scope>
    <source>
        <strain evidence="1">CBS 990.96</strain>
    </source>
</reference>
<keyword evidence="2" id="KW-1185">Reference proteome</keyword>
<dbReference type="GO" id="GO:0000460">
    <property type="term" value="P:maturation of 5.8S rRNA"/>
    <property type="evidence" value="ECO:0007669"/>
    <property type="project" value="TreeGrafter"/>
</dbReference>
<dbReference type="Proteomes" id="UP001301958">
    <property type="component" value="Unassembled WGS sequence"/>
</dbReference>
<comment type="caution">
    <text evidence="1">The sequence shown here is derived from an EMBL/GenBank/DDBJ whole genome shotgun (WGS) entry which is preliminary data.</text>
</comment>
<protein>
    <submittedName>
        <fullName evidence="1">Las1-like-domain-containing protein</fullName>
    </submittedName>
</protein>
<dbReference type="PANTHER" id="PTHR15002:SF0">
    <property type="entry name" value="RIBOSOMAL BIOGENESIS PROTEIN LAS1L"/>
    <property type="match status" value="1"/>
</dbReference>
<proteinExistence type="predicted"/>
<dbReference type="InterPro" id="IPR007174">
    <property type="entry name" value="Las1"/>
</dbReference>
<dbReference type="GO" id="GO:0004519">
    <property type="term" value="F:endonuclease activity"/>
    <property type="evidence" value="ECO:0007669"/>
    <property type="project" value="InterPro"/>
</dbReference>
<reference evidence="1" key="1">
    <citation type="journal article" date="2023" name="Mol. Phylogenet. Evol.">
        <title>Genome-scale phylogeny and comparative genomics of the fungal order Sordariales.</title>
        <authorList>
            <person name="Hensen N."/>
            <person name="Bonometti L."/>
            <person name="Westerberg I."/>
            <person name="Brannstrom I.O."/>
            <person name="Guillou S."/>
            <person name="Cros-Aarteil S."/>
            <person name="Calhoun S."/>
            <person name="Haridas S."/>
            <person name="Kuo A."/>
            <person name="Mondo S."/>
            <person name="Pangilinan J."/>
            <person name="Riley R."/>
            <person name="LaButti K."/>
            <person name="Andreopoulos B."/>
            <person name="Lipzen A."/>
            <person name="Chen C."/>
            <person name="Yan M."/>
            <person name="Daum C."/>
            <person name="Ng V."/>
            <person name="Clum A."/>
            <person name="Steindorff A."/>
            <person name="Ohm R.A."/>
            <person name="Martin F."/>
            <person name="Silar P."/>
            <person name="Natvig D.O."/>
            <person name="Lalanne C."/>
            <person name="Gautier V."/>
            <person name="Ament-Velasquez S.L."/>
            <person name="Kruys A."/>
            <person name="Hutchinson M.I."/>
            <person name="Powell A.J."/>
            <person name="Barry K."/>
            <person name="Miller A.N."/>
            <person name="Grigoriev I.V."/>
            <person name="Debuchy R."/>
            <person name="Gladieux P."/>
            <person name="Hiltunen Thoren M."/>
            <person name="Johannesson H."/>
        </authorList>
    </citation>
    <scope>NUCLEOTIDE SEQUENCE</scope>
    <source>
        <strain evidence="1">CBS 990.96</strain>
    </source>
</reference>